<proteinExistence type="predicted"/>
<feature type="compositionally biased region" description="Polar residues" evidence="1">
    <location>
        <begin position="193"/>
        <end position="209"/>
    </location>
</feature>
<name>A0A5A7PLN0_STRAF</name>
<gene>
    <name evidence="2" type="ORF">STAS_09378</name>
</gene>
<dbReference type="AlphaFoldDB" id="A0A5A7PLN0"/>
<protein>
    <submittedName>
        <fullName evidence="2">Coatomer</fullName>
    </submittedName>
</protein>
<comment type="caution">
    <text evidence="2">The sequence shown here is derived from an EMBL/GenBank/DDBJ whole genome shotgun (WGS) entry which is preliminary data.</text>
</comment>
<feature type="region of interest" description="Disordered" evidence="1">
    <location>
        <begin position="187"/>
        <end position="229"/>
    </location>
</feature>
<feature type="region of interest" description="Disordered" evidence="1">
    <location>
        <begin position="139"/>
        <end position="158"/>
    </location>
</feature>
<reference evidence="3" key="1">
    <citation type="journal article" date="2019" name="Curr. Biol.">
        <title>Genome Sequence of Striga asiatica Provides Insight into the Evolution of Plant Parasitism.</title>
        <authorList>
            <person name="Yoshida S."/>
            <person name="Kim S."/>
            <person name="Wafula E.K."/>
            <person name="Tanskanen J."/>
            <person name="Kim Y.M."/>
            <person name="Honaas L."/>
            <person name="Yang Z."/>
            <person name="Spallek T."/>
            <person name="Conn C.E."/>
            <person name="Ichihashi Y."/>
            <person name="Cheong K."/>
            <person name="Cui S."/>
            <person name="Der J.P."/>
            <person name="Gundlach H."/>
            <person name="Jiao Y."/>
            <person name="Hori C."/>
            <person name="Ishida J.K."/>
            <person name="Kasahara H."/>
            <person name="Kiba T."/>
            <person name="Kim M.S."/>
            <person name="Koo N."/>
            <person name="Laohavisit A."/>
            <person name="Lee Y.H."/>
            <person name="Lumba S."/>
            <person name="McCourt P."/>
            <person name="Mortimer J.C."/>
            <person name="Mutuku J.M."/>
            <person name="Nomura T."/>
            <person name="Sasaki-Sekimoto Y."/>
            <person name="Seto Y."/>
            <person name="Wang Y."/>
            <person name="Wakatake T."/>
            <person name="Sakakibara H."/>
            <person name="Demura T."/>
            <person name="Yamaguchi S."/>
            <person name="Yoneyama K."/>
            <person name="Manabe R.I."/>
            <person name="Nelson D.C."/>
            <person name="Schulman A.H."/>
            <person name="Timko M.P."/>
            <person name="dePamphilis C.W."/>
            <person name="Choi D."/>
            <person name="Shirasu K."/>
        </authorList>
    </citation>
    <scope>NUCLEOTIDE SEQUENCE [LARGE SCALE GENOMIC DNA]</scope>
    <source>
        <strain evidence="3">cv. UVA1</strain>
    </source>
</reference>
<keyword evidence="3" id="KW-1185">Reference proteome</keyword>
<accession>A0A5A7PLN0</accession>
<evidence type="ECO:0000313" key="2">
    <source>
        <dbReference type="EMBL" id="GER33257.1"/>
    </source>
</evidence>
<dbReference type="EMBL" id="BKCP01004727">
    <property type="protein sequence ID" value="GER33257.1"/>
    <property type="molecule type" value="Genomic_DNA"/>
</dbReference>
<evidence type="ECO:0000313" key="3">
    <source>
        <dbReference type="Proteomes" id="UP000325081"/>
    </source>
</evidence>
<organism evidence="2 3">
    <name type="scientific">Striga asiatica</name>
    <name type="common">Asiatic witchweed</name>
    <name type="synonym">Buchnera asiatica</name>
    <dbReference type="NCBI Taxonomy" id="4170"/>
    <lineage>
        <taxon>Eukaryota</taxon>
        <taxon>Viridiplantae</taxon>
        <taxon>Streptophyta</taxon>
        <taxon>Embryophyta</taxon>
        <taxon>Tracheophyta</taxon>
        <taxon>Spermatophyta</taxon>
        <taxon>Magnoliopsida</taxon>
        <taxon>eudicotyledons</taxon>
        <taxon>Gunneridae</taxon>
        <taxon>Pentapetalae</taxon>
        <taxon>asterids</taxon>
        <taxon>lamiids</taxon>
        <taxon>Lamiales</taxon>
        <taxon>Orobanchaceae</taxon>
        <taxon>Buchnereae</taxon>
        <taxon>Striga</taxon>
    </lineage>
</organism>
<sequence>MASAVSNEHRSCPAAACEVLQQMFAGKLLLVEKNTVLLADEGVAAHRKNSNDMTMAVVLERDLQIRTGLNFFYMDEQSAICCCSIWAIASRCWSEKETDGTIARCCSSHHGYLIAAVGLPTKGDETSGALDEPIEPAACRKKSCDGGRSPAMAEELPDANRTPVYLAATTSHPSGSVLEISDAGPGIQAATAPKTSSAGLMQTSDVGLTSQQRRSSSRRSRPMSQPSPT</sequence>
<dbReference type="Proteomes" id="UP000325081">
    <property type="component" value="Unassembled WGS sequence"/>
</dbReference>
<evidence type="ECO:0000256" key="1">
    <source>
        <dbReference type="SAM" id="MobiDB-lite"/>
    </source>
</evidence>